<evidence type="ECO:0000259" key="3">
    <source>
        <dbReference type="Pfam" id="PF08240"/>
    </source>
</evidence>
<dbReference type="PANTHER" id="PTHR43401">
    <property type="entry name" value="L-THREONINE 3-DEHYDROGENASE"/>
    <property type="match status" value="1"/>
</dbReference>
<dbReference type="SUPFAM" id="SSF50129">
    <property type="entry name" value="GroES-like"/>
    <property type="match status" value="1"/>
</dbReference>
<dbReference type="Gene3D" id="3.40.50.720">
    <property type="entry name" value="NAD(P)-binding Rossmann-like Domain"/>
    <property type="match status" value="1"/>
</dbReference>
<feature type="domain" description="Alcohol dehydrogenase-like C-terminal" evidence="2">
    <location>
        <begin position="169"/>
        <end position="289"/>
    </location>
</feature>
<accession>A0ABS7Z3K9</accession>
<evidence type="ECO:0000313" key="5">
    <source>
        <dbReference type="Proteomes" id="UP001165302"/>
    </source>
</evidence>
<sequence length="335" mass="36590">MKVLVCETPNKLNFTEQVIPTPKKGESLLKIKRIGVCGTDIHAIAGKQPYFTYPRVLGHEIAAEYVEGDAANLSPGDKVTVIPYLTQGIDIASKMGKPNCATDMKVLGVHIDGAMCEYIVVPTAALITTKGMSYDQLVLVEPLAIGAHAIRRAQIIPGEFVFVIGAGTIGLGIIKLAKLSGAKIIAMDVDSSRLAHAKRLGADYTLNPLGDDIDANLTNITKGDMPTLIFDASGNVQIINKAFNYMAHGGRYVLVGIQNQDIVFSHPEFHKREGTLMSSRNAVKDDFNDIIFKFQNKLLKPDDFITKRVKFKDAREYLSESPEVLKSGIKTVIEF</sequence>
<gene>
    <name evidence="4" type="ORF">IPZ78_06190</name>
</gene>
<keyword evidence="1" id="KW-0560">Oxidoreductase</keyword>
<dbReference type="Gene3D" id="3.90.180.10">
    <property type="entry name" value="Medium-chain alcohol dehydrogenases, catalytic domain"/>
    <property type="match status" value="1"/>
</dbReference>
<reference evidence="4" key="1">
    <citation type="submission" date="2020-10" db="EMBL/GenBank/DDBJ databases">
        <authorList>
            <person name="Lu T."/>
            <person name="Wang Q."/>
            <person name="Han X."/>
        </authorList>
    </citation>
    <scope>NUCLEOTIDE SEQUENCE</scope>
    <source>
        <strain evidence="4">WQ 366</strain>
    </source>
</reference>
<dbReference type="PANTHER" id="PTHR43401:SF3">
    <property type="entry name" value="L-GALACTONATE-5-DEHYDROGENASE"/>
    <property type="match status" value="1"/>
</dbReference>
<dbReference type="SUPFAM" id="SSF51735">
    <property type="entry name" value="NAD(P)-binding Rossmann-fold domains"/>
    <property type="match status" value="1"/>
</dbReference>
<evidence type="ECO:0000256" key="1">
    <source>
        <dbReference type="ARBA" id="ARBA00023002"/>
    </source>
</evidence>
<dbReference type="InterPro" id="IPR013149">
    <property type="entry name" value="ADH-like_C"/>
</dbReference>
<protein>
    <submittedName>
        <fullName evidence="4">Zinc-binding alcohol dehydrogenase family protein</fullName>
    </submittedName>
</protein>
<dbReference type="InterPro" id="IPR011032">
    <property type="entry name" value="GroES-like_sf"/>
</dbReference>
<keyword evidence="5" id="KW-1185">Reference proteome</keyword>
<feature type="domain" description="Alcohol dehydrogenase-like N-terminal" evidence="3">
    <location>
        <begin position="24"/>
        <end position="127"/>
    </location>
</feature>
<proteinExistence type="predicted"/>
<dbReference type="Proteomes" id="UP001165302">
    <property type="component" value="Unassembled WGS sequence"/>
</dbReference>
<organism evidence="4 5">
    <name type="scientific">Sphingobacterium bovistauri</name>
    <dbReference type="NCBI Taxonomy" id="2781959"/>
    <lineage>
        <taxon>Bacteria</taxon>
        <taxon>Pseudomonadati</taxon>
        <taxon>Bacteroidota</taxon>
        <taxon>Sphingobacteriia</taxon>
        <taxon>Sphingobacteriales</taxon>
        <taxon>Sphingobacteriaceae</taxon>
        <taxon>Sphingobacterium</taxon>
    </lineage>
</organism>
<dbReference type="InterPro" id="IPR036291">
    <property type="entry name" value="NAD(P)-bd_dom_sf"/>
</dbReference>
<dbReference type="InterPro" id="IPR050129">
    <property type="entry name" value="Zn_alcohol_dh"/>
</dbReference>
<comment type="caution">
    <text evidence="4">The sequence shown here is derived from an EMBL/GenBank/DDBJ whole genome shotgun (WGS) entry which is preliminary data.</text>
</comment>
<dbReference type="InterPro" id="IPR013154">
    <property type="entry name" value="ADH-like_N"/>
</dbReference>
<name>A0ABS7Z3K9_9SPHI</name>
<dbReference type="Pfam" id="PF08240">
    <property type="entry name" value="ADH_N"/>
    <property type="match status" value="1"/>
</dbReference>
<evidence type="ECO:0000313" key="4">
    <source>
        <dbReference type="EMBL" id="MCA5004744.1"/>
    </source>
</evidence>
<dbReference type="Pfam" id="PF00107">
    <property type="entry name" value="ADH_zinc_N"/>
    <property type="match status" value="1"/>
</dbReference>
<evidence type="ECO:0000259" key="2">
    <source>
        <dbReference type="Pfam" id="PF00107"/>
    </source>
</evidence>
<dbReference type="EMBL" id="JADEYP010000008">
    <property type="protein sequence ID" value="MCA5004744.1"/>
    <property type="molecule type" value="Genomic_DNA"/>
</dbReference>
<dbReference type="CDD" id="cd08261">
    <property type="entry name" value="Zn_ADH7"/>
    <property type="match status" value="1"/>
</dbReference>